<name>A0AAN7E214_QUERU</name>
<dbReference type="InterPro" id="IPR036770">
    <property type="entry name" value="Ankyrin_rpt-contain_sf"/>
</dbReference>
<evidence type="ECO:0000313" key="6">
    <source>
        <dbReference type="Proteomes" id="UP001324115"/>
    </source>
</evidence>
<dbReference type="Pfam" id="PF13962">
    <property type="entry name" value="PGG"/>
    <property type="match status" value="1"/>
</dbReference>
<feature type="transmembrane region" description="Helical" evidence="3">
    <location>
        <begin position="639"/>
        <end position="660"/>
    </location>
</feature>
<evidence type="ECO:0000256" key="2">
    <source>
        <dbReference type="SAM" id="MobiDB-lite"/>
    </source>
</evidence>
<dbReference type="Proteomes" id="UP001324115">
    <property type="component" value="Unassembled WGS sequence"/>
</dbReference>
<dbReference type="PANTHER" id="PTHR24177">
    <property type="entry name" value="CASKIN"/>
    <property type="match status" value="1"/>
</dbReference>
<evidence type="ECO:0000259" key="4">
    <source>
        <dbReference type="Pfam" id="PF13962"/>
    </source>
</evidence>
<feature type="region of interest" description="Disordered" evidence="2">
    <location>
        <begin position="364"/>
        <end position="414"/>
    </location>
</feature>
<comment type="caution">
    <text evidence="5">The sequence shown here is derived from an EMBL/GenBank/DDBJ whole genome shotgun (WGS) entry which is preliminary data.</text>
</comment>
<feature type="compositionally biased region" description="Polar residues" evidence="2">
    <location>
        <begin position="385"/>
        <end position="395"/>
    </location>
</feature>
<proteinExistence type="predicted"/>
<feature type="transmembrane region" description="Helical" evidence="3">
    <location>
        <begin position="717"/>
        <end position="737"/>
    </location>
</feature>
<keyword evidence="3" id="KW-0472">Membrane</keyword>
<keyword evidence="6" id="KW-1185">Reference proteome</keyword>
<dbReference type="SMART" id="SM00248">
    <property type="entry name" value="ANK"/>
    <property type="match status" value="6"/>
</dbReference>
<keyword evidence="3" id="KW-1133">Transmembrane helix</keyword>
<organism evidence="5 6">
    <name type="scientific">Quercus rubra</name>
    <name type="common">Northern red oak</name>
    <name type="synonym">Quercus borealis</name>
    <dbReference type="NCBI Taxonomy" id="3512"/>
    <lineage>
        <taxon>Eukaryota</taxon>
        <taxon>Viridiplantae</taxon>
        <taxon>Streptophyta</taxon>
        <taxon>Embryophyta</taxon>
        <taxon>Tracheophyta</taxon>
        <taxon>Spermatophyta</taxon>
        <taxon>Magnoliopsida</taxon>
        <taxon>eudicotyledons</taxon>
        <taxon>Gunneridae</taxon>
        <taxon>Pentapetalae</taxon>
        <taxon>rosids</taxon>
        <taxon>fabids</taxon>
        <taxon>Fagales</taxon>
        <taxon>Fagaceae</taxon>
        <taxon>Quercus</taxon>
    </lineage>
</organism>
<keyword evidence="3" id="KW-0812">Transmembrane</keyword>
<feature type="transmembrane region" description="Helical" evidence="3">
    <location>
        <begin position="315"/>
        <end position="332"/>
    </location>
</feature>
<accession>A0AAN7E214</accession>
<feature type="domain" description="PGG" evidence="4">
    <location>
        <begin position="602"/>
        <end position="703"/>
    </location>
</feature>
<protein>
    <recommendedName>
        <fullName evidence="4">PGG domain-containing protein</fullName>
    </recommendedName>
</protein>
<dbReference type="PANTHER" id="PTHR24177:SF103">
    <property type="entry name" value="PGG DOMAIN-CONTAINING PROTEIN"/>
    <property type="match status" value="1"/>
</dbReference>
<feature type="compositionally biased region" description="Polar residues" evidence="2">
    <location>
        <begin position="364"/>
        <end position="373"/>
    </location>
</feature>
<gene>
    <name evidence="5" type="ORF">RGQ29_009117</name>
</gene>
<dbReference type="Pfam" id="PF12796">
    <property type="entry name" value="Ank_2"/>
    <property type="match status" value="2"/>
</dbReference>
<dbReference type="SUPFAM" id="SSF48403">
    <property type="entry name" value="Ankyrin repeat"/>
    <property type="match status" value="2"/>
</dbReference>
<evidence type="ECO:0000313" key="5">
    <source>
        <dbReference type="EMBL" id="KAK4560213.1"/>
    </source>
</evidence>
<dbReference type="InterPro" id="IPR002110">
    <property type="entry name" value="Ankyrin_rpt"/>
</dbReference>
<dbReference type="Gene3D" id="1.25.40.20">
    <property type="entry name" value="Ankyrin repeat-containing domain"/>
    <property type="match status" value="2"/>
</dbReference>
<evidence type="ECO:0000256" key="1">
    <source>
        <dbReference type="PROSITE-ProRule" id="PRU00023"/>
    </source>
</evidence>
<evidence type="ECO:0000256" key="3">
    <source>
        <dbReference type="SAM" id="Phobius"/>
    </source>
</evidence>
<dbReference type="AlphaFoldDB" id="A0AAN7E214"/>
<feature type="transmembrane region" description="Helical" evidence="3">
    <location>
        <begin position="680"/>
        <end position="705"/>
    </location>
</feature>
<dbReference type="PROSITE" id="PS50088">
    <property type="entry name" value="ANK_REPEAT"/>
    <property type="match status" value="1"/>
</dbReference>
<dbReference type="InterPro" id="IPR026961">
    <property type="entry name" value="PGG_dom"/>
</dbReference>
<feature type="compositionally biased region" description="Basic and acidic residues" evidence="2">
    <location>
        <begin position="401"/>
        <end position="414"/>
    </location>
</feature>
<sequence length="757" mass="85713">MEEDRPGVDHDGLALNLNRYTVTGDWGKVVEMYKQHTLSAIEARINTSGDTALHVAVSIAPEEKVQQLLRVIIGVSEWGLWTKNNEGNTPLHVAASTGRLNICILLAAKLDESLEVKDSVVQEFSVNNAGESPLFLAAFHGNRQIFLYLHLLLLKASDKDPKSIDPAYRRNDGETALHCAIRWEYFDLAFEILLVEPSLAYAVNEVGITPLYLLARKPSVFRSGSHLGWWKSIIYYGIYVEELEHETVRKESVDLVTNGSSVEDISHKFPENYQTCITFYQLLLKMAQSETESQAPRLVTKHEFLRRHYADCFNIFHLLYTIFIRVILGFGYEGIRRIKRKHVYSVQIMKILVKITKGEESNFDFTSGSNPEQPINRPETWERVPSQTDSSSALPSETELEEKKNVRGKEETPKMEKTETPLLILLPEKRKMPETAKIEIPVLVAAKDGITKMVDQILQNFPIDTNDTSKEKTETVILLAARNGITEMVEYILKEFPVAINYRNKDKNIVLLAAENRQTHVLQHLLEQEFVKCKLIHEVDANENNALHLAAQIGKQKPWLIPGAALQMQWEIKWYEQVNKEGKTPEDVFNETHRDLVKDGGEWLKSISNSCSVVATLIAAVVFPASTTVPVLVKHPAFSVFAISSLVALCASVISLFLFLNILTFQYQPKDFHSYVPRKLLLGLTLLFVSIGAMLISFCAGQFFLLKSKLQDKAFPVFTVICLPIILLSIGQLPLYFQLLRVTLKKVPPPRYKVVSL</sequence>
<reference evidence="5 6" key="1">
    <citation type="journal article" date="2023" name="G3 (Bethesda)">
        <title>A haplotype-resolved chromosome-scale genome for Quercus rubra L. provides insights into the genetics of adaptive traits for red oak species.</title>
        <authorList>
            <person name="Kapoor B."/>
            <person name="Jenkins J."/>
            <person name="Schmutz J."/>
            <person name="Zhebentyayeva T."/>
            <person name="Kuelheim C."/>
            <person name="Coggeshall M."/>
            <person name="Heim C."/>
            <person name="Lasky J.R."/>
            <person name="Leites L."/>
            <person name="Islam-Faridi N."/>
            <person name="Romero-Severson J."/>
            <person name="DeLeo V.L."/>
            <person name="Lucas S.M."/>
            <person name="Lazic D."/>
            <person name="Gailing O."/>
            <person name="Carlson J."/>
            <person name="Staton M."/>
        </authorList>
    </citation>
    <scope>NUCLEOTIDE SEQUENCE [LARGE SCALE GENOMIC DNA]</scope>
    <source>
        <strain evidence="5">Pseudo-F2</strain>
    </source>
</reference>
<dbReference type="EMBL" id="JAXUIC010000012">
    <property type="protein sequence ID" value="KAK4560213.1"/>
    <property type="molecule type" value="Genomic_DNA"/>
</dbReference>
<keyword evidence="1" id="KW-0040">ANK repeat</keyword>
<feature type="transmembrane region" description="Helical" evidence="3">
    <location>
        <begin position="613"/>
        <end position="633"/>
    </location>
</feature>
<dbReference type="PROSITE" id="PS50297">
    <property type="entry name" value="ANK_REP_REGION"/>
    <property type="match status" value="1"/>
</dbReference>
<feature type="repeat" description="ANK" evidence="1">
    <location>
        <begin position="86"/>
        <end position="119"/>
    </location>
</feature>
<dbReference type="GO" id="GO:0016020">
    <property type="term" value="C:membrane"/>
    <property type="evidence" value="ECO:0007669"/>
    <property type="project" value="TreeGrafter"/>
</dbReference>